<reference evidence="1 2" key="1">
    <citation type="submission" date="2021-09" db="EMBL/GenBank/DDBJ databases">
        <title>Genomic insights and catalytic innovation underlie evolution of tropane alkaloids biosynthesis.</title>
        <authorList>
            <person name="Wang Y.-J."/>
            <person name="Tian T."/>
            <person name="Huang J.-P."/>
            <person name="Huang S.-X."/>
        </authorList>
    </citation>
    <scope>NUCLEOTIDE SEQUENCE [LARGE SCALE GENOMIC DNA]</scope>
    <source>
        <strain evidence="1">KIB-2018</strain>
        <tissue evidence="1">Leaf</tissue>
    </source>
</reference>
<accession>A0AAV8TVB8</accession>
<protein>
    <submittedName>
        <fullName evidence="1">Uncharacterized protein</fullName>
    </submittedName>
</protein>
<evidence type="ECO:0000313" key="1">
    <source>
        <dbReference type="EMBL" id="KAJ8769683.1"/>
    </source>
</evidence>
<organism evidence="1 2">
    <name type="scientific">Erythroxylum novogranatense</name>
    <dbReference type="NCBI Taxonomy" id="1862640"/>
    <lineage>
        <taxon>Eukaryota</taxon>
        <taxon>Viridiplantae</taxon>
        <taxon>Streptophyta</taxon>
        <taxon>Embryophyta</taxon>
        <taxon>Tracheophyta</taxon>
        <taxon>Spermatophyta</taxon>
        <taxon>Magnoliopsida</taxon>
        <taxon>eudicotyledons</taxon>
        <taxon>Gunneridae</taxon>
        <taxon>Pentapetalae</taxon>
        <taxon>rosids</taxon>
        <taxon>fabids</taxon>
        <taxon>Malpighiales</taxon>
        <taxon>Erythroxylaceae</taxon>
        <taxon>Erythroxylum</taxon>
    </lineage>
</organism>
<dbReference type="EMBL" id="JAIWQS010000003">
    <property type="protein sequence ID" value="KAJ8769683.1"/>
    <property type="molecule type" value="Genomic_DNA"/>
</dbReference>
<name>A0AAV8TVB8_9ROSI</name>
<proteinExistence type="predicted"/>
<evidence type="ECO:0000313" key="2">
    <source>
        <dbReference type="Proteomes" id="UP001159364"/>
    </source>
</evidence>
<dbReference type="AlphaFoldDB" id="A0AAV8TVB8"/>
<gene>
    <name evidence="1" type="ORF">K2173_005286</name>
</gene>
<comment type="caution">
    <text evidence="1">The sequence shown here is derived from an EMBL/GenBank/DDBJ whole genome shotgun (WGS) entry which is preliminary data.</text>
</comment>
<dbReference type="PANTHER" id="PTHR36067:SF1">
    <property type="entry name" value="EXPRESSED PROTEIN"/>
    <property type="match status" value="1"/>
</dbReference>
<dbReference type="PANTHER" id="PTHR36067">
    <property type="entry name" value="EXPRESSED PROTEIN"/>
    <property type="match status" value="1"/>
</dbReference>
<keyword evidence="2" id="KW-1185">Reference proteome</keyword>
<sequence length="130" mass="14553">MEGTCLPHNQNRPVNLIRFHGVYKLALSSVLYHLIATRVMADIAMLVAEEYERRVKSSRKDVGENKNMDLLNWASSHASLMAQSVRNMVVVDDDDSDVSNKNLHNLEFPKWALEPRSKLGVAASNGVFSA</sequence>
<dbReference type="Proteomes" id="UP001159364">
    <property type="component" value="Linkage Group LG03"/>
</dbReference>